<dbReference type="InterPro" id="IPR029063">
    <property type="entry name" value="SAM-dependent_MTases_sf"/>
</dbReference>
<dbReference type="Gene3D" id="3.40.50.150">
    <property type="entry name" value="Vaccinia Virus protein VP39"/>
    <property type="match status" value="1"/>
</dbReference>
<dbReference type="GO" id="GO:0032259">
    <property type="term" value="P:methylation"/>
    <property type="evidence" value="ECO:0007669"/>
    <property type="project" value="UniProtKB-KW"/>
</dbReference>
<dbReference type="OrthoDB" id="407325at2759"/>
<keyword evidence="2" id="KW-1185">Reference proteome</keyword>
<dbReference type="SUPFAM" id="SSF53335">
    <property type="entry name" value="S-adenosyl-L-methionine-dependent methyltransferases"/>
    <property type="match status" value="1"/>
</dbReference>
<keyword evidence="1" id="KW-0808">Transferase</keyword>
<reference evidence="1 2" key="1">
    <citation type="submission" date="2018-10" db="EMBL/GenBank/DDBJ databases">
        <title>Complete genome sequence of Malassezia restricta CBS 7877.</title>
        <authorList>
            <person name="Morand S.C."/>
            <person name="Bertignac M."/>
            <person name="Iltis A."/>
            <person name="Kolder I."/>
            <person name="Pirovano W."/>
            <person name="Jourdain R."/>
            <person name="Clavaud C."/>
        </authorList>
    </citation>
    <scope>NUCLEOTIDE SEQUENCE [LARGE SCALE GENOMIC DNA]</scope>
    <source>
        <strain evidence="1 2">CBS 7877</strain>
    </source>
</reference>
<evidence type="ECO:0000313" key="1">
    <source>
        <dbReference type="EMBL" id="AYO45015.1"/>
    </source>
</evidence>
<evidence type="ECO:0000313" key="2">
    <source>
        <dbReference type="Proteomes" id="UP000269793"/>
    </source>
</evidence>
<dbReference type="Pfam" id="PF10294">
    <property type="entry name" value="Methyltransf_16"/>
    <property type="match status" value="1"/>
</dbReference>
<gene>
    <name evidence="1" type="primary">NNT1_2</name>
    <name evidence="1" type="ORF">DNF11_4065</name>
</gene>
<dbReference type="EC" id="2.1.1.1" evidence="1"/>
<keyword evidence="1" id="KW-0489">Methyltransferase</keyword>
<organism evidence="1 2">
    <name type="scientific">Malassezia restricta (strain ATCC 96810 / NBRC 103918 / CBS 7877)</name>
    <name type="common">Seborrheic dermatitis infection agent</name>
    <dbReference type="NCBI Taxonomy" id="425264"/>
    <lineage>
        <taxon>Eukaryota</taxon>
        <taxon>Fungi</taxon>
        <taxon>Dikarya</taxon>
        <taxon>Basidiomycota</taxon>
        <taxon>Ustilaginomycotina</taxon>
        <taxon>Malasseziomycetes</taxon>
        <taxon>Malasseziales</taxon>
        <taxon>Malasseziaceae</taxon>
        <taxon>Malassezia</taxon>
    </lineage>
</organism>
<dbReference type="VEuPathDB" id="FungiDB:DNF11_4065"/>
<protein>
    <submittedName>
        <fullName evidence="1">Nicotinamide N-methyltransferase</fullName>
        <ecNumber evidence="1">2.1.1.1</ecNumber>
    </submittedName>
</protein>
<dbReference type="GO" id="GO:0005737">
    <property type="term" value="C:cytoplasm"/>
    <property type="evidence" value="ECO:0007669"/>
    <property type="project" value="TreeGrafter"/>
</dbReference>
<dbReference type="AlphaFoldDB" id="A0A3G2SA94"/>
<accession>A0A3G2SA94</accession>
<dbReference type="PANTHER" id="PTHR14614:SF130">
    <property type="entry name" value="PROTEIN-LYSINE N-METHYLTRANSFERASE EEF2KMT"/>
    <property type="match status" value="1"/>
</dbReference>
<proteinExistence type="predicted"/>
<dbReference type="InterPro" id="IPR019410">
    <property type="entry name" value="Methyltransf_16"/>
</dbReference>
<dbReference type="PANTHER" id="PTHR14614">
    <property type="entry name" value="HEPATOCELLULAR CARCINOMA-ASSOCIATED ANTIGEN"/>
    <property type="match status" value="1"/>
</dbReference>
<dbReference type="CDD" id="cd02440">
    <property type="entry name" value="AdoMet_MTases"/>
    <property type="match status" value="1"/>
</dbReference>
<dbReference type="EMBL" id="CP033156">
    <property type="protein sequence ID" value="AYO45015.1"/>
    <property type="molecule type" value="Genomic_DNA"/>
</dbReference>
<dbReference type="Proteomes" id="UP000269793">
    <property type="component" value="Chromosome IX"/>
</dbReference>
<sequence>MDYFEDALFTVFAHHQPARGDPGARSVFADEALAPSRRGERRIVYRIPELSSENTRLFAHHQWDAGVHLAKMITAREMDVRAKRVVELGAGTGLPSLVAAVMGARHCVVTDYPDPDILAALQRNVRDTCDAYAALSLEVRGLAWGDVTQEAQAGGPFDMVMAADVLWVSSQHAHLLHSICALLAHTSEARAVIVAGFHTGRPATARFFEAARDAGLVPDATAKFGGMYERSVLGDERAYTASDDMGDIEERSKWVVVACLRWR</sequence>
<dbReference type="GO" id="GO:0008112">
    <property type="term" value="F:nicotinamide N-methyltransferase activity"/>
    <property type="evidence" value="ECO:0007669"/>
    <property type="project" value="UniProtKB-EC"/>
</dbReference>
<name>A0A3G2SA94_MALR7</name>